<evidence type="ECO:0000313" key="2">
    <source>
        <dbReference type="EnsemblPlants" id="AET00718"/>
    </source>
</evidence>
<dbReference type="EMBL" id="CM001221">
    <property type="protein sequence ID" value="AET00718.2"/>
    <property type="molecule type" value="Genomic_DNA"/>
</dbReference>
<reference evidence="2" key="3">
    <citation type="submission" date="2015-04" db="UniProtKB">
        <authorList>
            <consortium name="EnsemblPlants"/>
        </authorList>
    </citation>
    <scope>IDENTIFICATION</scope>
    <source>
        <strain evidence="2">cv. Jemalong A17</strain>
    </source>
</reference>
<gene>
    <name evidence="1" type="ordered locus">MTR_5g095140</name>
</gene>
<dbReference type="EnsemblPlants" id="AET00718">
    <property type="protein sequence ID" value="AET00718"/>
    <property type="gene ID" value="MTR_5g095140"/>
</dbReference>
<evidence type="ECO:0000313" key="3">
    <source>
        <dbReference type="Proteomes" id="UP000002051"/>
    </source>
</evidence>
<dbReference type="eggNOG" id="KOG1122">
    <property type="taxonomic scope" value="Eukaryota"/>
</dbReference>
<sequence length="103" mass="11942">MANVHLAKAALRLGADHMVNGIIRKPVVLRFYFLHITYPENEMFPLPKVHALETLYSHPVWVVRRWTKYLGQEETVNLTIWNNSEPIYSLRLVNDSSIVCAHS</sequence>
<accession>G7K4K2</accession>
<proteinExistence type="predicted"/>
<organism evidence="1 3">
    <name type="scientific">Medicago truncatula</name>
    <name type="common">Barrel medic</name>
    <name type="synonym">Medicago tribuloides</name>
    <dbReference type="NCBI Taxonomy" id="3880"/>
    <lineage>
        <taxon>Eukaryota</taxon>
        <taxon>Viridiplantae</taxon>
        <taxon>Streptophyta</taxon>
        <taxon>Embryophyta</taxon>
        <taxon>Tracheophyta</taxon>
        <taxon>Spermatophyta</taxon>
        <taxon>Magnoliopsida</taxon>
        <taxon>eudicotyledons</taxon>
        <taxon>Gunneridae</taxon>
        <taxon>Pentapetalae</taxon>
        <taxon>rosids</taxon>
        <taxon>fabids</taxon>
        <taxon>Fabales</taxon>
        <taxon>Fabaceae</taxon>
        <taxon>Papilionoideae</taxon>
        <taxon>50 kb inversion clade</taxon>
        <taxon>NPAAA clade</taxon>
        <taxon>Hologalegina</taxon>
        <taxon>IRL clade</taxon>
        <taxon>Trifolieae</taxon>
        <taxon>Medicago</taxon>
    </lineage>
</organism>
<name>G7K4K2_MEDTR</name>
<dbReference type="HOGENOM" id="CLU_2267774_0_0_1"/>
<dbReference type="Proteomes" id="UP000002051">
    <property type="component" value="Chromosome 5"/>
</dbReference>
<dbReference type="PaxDb" id="3880-AET00718"/>
<protein>
    <submittedName>
        <fullName evidence="1">Ribosomal RNA small subunit methyltransferase B, putative</fullName>
    </submittedName>
</protein>
<reference evidence="1 3" key="2">
    <citation type="journal article" date="2014" name="BMC Genomics">
        <title>An improved genome release (version Mt4.0) for the model legume Medicago truncatula.</title>
        <authorList>
            <person name="Tang H."/>
            <person name="Krishnakumar V."/>
            <person name="Bidwell S."/>
            <person name="Rosen B."/>
            <person name="Chan A."/>
            <person name="Zhou S."/>
            <person name="Gentzbittel L."/>
            <person name="Childs K.L."/>
            <person name="Yandell M."/>
            <person name="Gundlach H."/>
            <person name="Mayer K.F."/>
            <person name="Schwartz D.C."/>
            <person name="Town C.D."/>
        </authorList>
    </citation>
    <scope>GENOME REANNOTATION</scope>
    <source>
        <strain evidence="1">A17</strain>
        <strain evidence="2 3">cv. Jemalong A17</strain>
    </source>
</reference>
<dbReference type="GO" id="GO:0032259">
    <property type="term" value="P:methylation"/>
    <property type="evidence" value="ECO:0007669"/>
    <property type="project" value="UniProtKB-KW"/>
</dbReference>
<dbReference type="AlphaFoldDB" id="G7K4K2"/>
<keyword evidence="3" id="KW-1185">Reference proteome</keyword>
<accession>A0A0C3XUM9</accession>
<reference evidence="1 3" key="1">
    <citation type="journal article" date="2011" name="Nature">
        <title>The Medicago genome provides insight into the evolution of rhizobial symbioses.</title>
        <authorList>
            <person name="Young N.D."/>
            <person name="Debelle F."/>
            <person name="Oldroyd G.E."/>
            <person name="Geurts R."/>
            <person name="Cannon S.B."/>
            <person name="Udvardi M.K."/>
            <person name="Benedito V.A."/>
            <person name="Mayer K.F."/>
            <person name="Gouzy J."/>
            <person name="Schoof H."/>
            <person name="Van de Peer Y."/>
            <person name="Proost S."/>
            <person name="Cook D.R."/>
            <person name="Meyers B.C."/>
            <person name="Spannagl M."/>
            <person name="Cheung F."/>
            <person name="De Mita S."/>
            <person name="Krishnakumar V."/>
            <person name="Gundlach H."/>
            <person name="Zhou S."/>
            <person name="Mudge J."/>
            <person name="Bharti A.K."/>
            <person name="Murray J.D."/>
            <person name="Naoumkina M.A."/>
            <person name="Rosen B."/>
            <person name="Silverstein K.A."/>
            <person name="Tang H."/>
            <person name="Rombauts S."/>
            <person name="Zhao P.X."/>
            <person name="Zhou P."/>
            <person name="Barbe V."/>
            <person name="Bardou P."/>
            <person name="Bechner M."/>
            <person name="Bellec A."/>
            <person name="Berger A."/>
            <person name="Berges H."/>
            <person name="Bidwell S."/>
            <person name="Bisseling T."/>
            <person name="Choisne N."/>
            <person name="Couloux A."/>
            <person name="Denny R."/>
            <person name="Deshpande S."/>
            <person name="Dai X."/>
            <person name="Doyle J.J."/>
            <person name="Dudez A.M."/>
            <person name="Farmer A.D."/>
            <person name="Fouteau S."/>
            <person name="Franken C."/>
            <person name="Gibelin C."/>
            <person name="Gish J."/>
            <person name="Goldstein S."/>
            <person name="Gonzalez A.J."/>
            <person name="Green P.J."/>
            <person name="Hallab A."/>
            <person name="Hartog M."/>
            <person name="Hua A."/>
            <person name="Humphray S.J."/>
            <person name="Jeong D.H."/>
            <person name="Jing Y."/>
            <person name="Jocker A."/>
            <person name="Kenton S.M."/>
            <person name="Kim D.J."/>
            <person name="Klee K."/>
            <person name="Lai H."/>
            <person name="Lang C."/>
            <person name="Lin S."/>
            <person name="Macmil S.L."/>
            <person name="Magdelenat G."/>
            <person name="Matthews L."/>
            <person name="McCorrison J."/>
            <person name="Monaghan E.L."/>
            <person name="Mun J.H."/>
            <person name="Najar F.Z."/>
            <person name="Nicholson C."/>
            <person name="Noirot C."/>
            <person name="O'Bleness M."/>
            <person name="Paule C.R."/>
            <person name="Poulain J."/>
            <person name="Prion F."/>
            <person name="Qin B."/>
            <person name="Qu C."/>
            <person name="Retzel E.F."/>
            <person name="Riddle C."/>
            <person name="Sallet E."/>
            <person name="Samain S."/>
            <person name="Samson N."/>
            <person name="Sanders I."/>
            <person name="Saurat O."/>
            <person name="Scarpelli C."/>
            <person name="Schiex T."/>
            <person name="Segurens B."/>
            <person name="Severin A.J."/>
            <person name="Sherrier D.J."/>
            <person name="Shi R."/>
            <person name="Sims S."/>
            <person name="Singer S.R."/>
            <person name="Sinharoy S."/>
            <person name="Sterck L."/>
            <person name="Viollet A."/>
            <person name="Wang B.B."/>
            <person name="Wang K."/>
            <person name="Wang M."/>
            <person name="Wang X."/>
            <person name="Warfsmann J."/>
            <person name="Weissenbach J."/>
            <person name="White D.D."/>
            <person name="White J.D."/>
            <person name="Wiley G.B."/>
            <person name="Wincker P."/>
            <person name="Xing Y."/>
            <person name="Yang L."/>
            <person name="Yao Z."/>
            <person name="Ying F."/>
            <person name="Zhai J."/>
            <person name="Zhou L."/>
            <person name="Zuber A."/>
            <person name="Denarie J."/>
            <person name="Dixon R.A."/>
            <person name="May G.D."/>
            <person name="Schwartz D.C."/>
            <person name="Rogers J."/>
            <person name="Quetier F."/>
            <person name="Town C.D."/>
            <person name="Roe B.A."/>
        </authorList>
    </citation>
    <scope>NUCLEOTIDE SEQUENCE [LARGE SCALE GENOMIC DNA]</scope>
    <source>
        <strain evidence="1">A17</strain>
        <strain evidence="2 3">cv. Jemalong A17</strain>
    </source>
</reference>
<dbReference type="STRING" id="3880.G7K4K2"/>
<evidence type="ECO:0000313" key="1">
    <source>
        <dbReference type="EMBL" id="AET00718.2"/>
    </source>
</evidence>
<keyword evidence="1" id="KW-0489">Methyltransferase</keyword>
<dbReference type="GO" id="GO:0008168">
    <property type="term" value="F:methyltransferase activity"/>
    <property type="evidence" value="ECO:0007669"/>
    <property type="project" value="UniProtKB-KW"/>
</dbReference>
<keyword evidence="1" id="KW-0808">Transferase</keyword>